<protein>
    <submittedName>
        <fullName evidence="2">PT repeat-containing protein</fullName>
    </submittedName>
</protein>
<feature type="compositionally biased region" description="Low complexity" evidence="1">
    <location>
        <begin position="45"/>
        <end position="69"/>
    </location>
</feature>
<evidence type="ECO:0000313" key="3">
    <source>
        <dbReference type="Proteomes" id="UP000000787"/>
    </source>
</evidence>
<proteinExistence type="predicted"/>
<gene>
    <name evidence="2" type="ordered locus">Haur_4504</name>
</gene>
<evidence type="ECO:0000313" key="2">
    <source>
        <dbReference type="EMBL" id="ABX07136.1"/>
    </source>
</evidence>
<dbReference type="eggNOG" id="COG5624">
    <property type="taxonomic scope" value="Bacteria"/>
</dbReference>
<evidence type="ECO:0000256" key="1">
    <source>
        <dbReference type="SAM" id="MobiDB-lite"/>
    </source>
</evidence>
<dbReference type="KEGG" id="hau:Haur_4504"/>
<dbReference type="Proteomes" id="UP000000787">
    <property type="component" value="Chromosome"/>
</dbReference>
<dbReference type="EMBL" id="CP000875">
    <property type="protein sequence ID" value="ABX07136.1"/>
    <property type="molecule type" value="Genomic_DNA"/>
</dbReference>
<organism evidence="2 3">
    <name type="scientific">Herpetosiphon aurantiacus (strain ATCC 23779 / DSM 785 / 114-95)</name>
    <dbReference type="NCBI Taxonomy" id="316274"/>
    <lineage>
        <taxon>Bacteria</taxon>
        <taxon>Bacillati</taxon>
        <taxon>Chloroflexota</taxon>
        <taxon>Chloroflexia</taxon>
        <taxon>Herpetosiphonales</taxon>
        <taxon>Herpetosiphonaceae</taxon>
        <taxon>Herpetosiphon</taxon>
    </lineage>
</organism>
<dbReference type="HOGENOM" id="CLU_599608_0_0_0"/>
<feature type="compositionally biased region" description="Low complexity" evidence="1">
    <location>
        <begin position="196"/>
        <end position="289"/>
    </location>
</feature>
<dbReference type="PANTHER" id="PTHR36489">
    <property type="entry name" value="PROTEIN-COUPLED RECEPTOR GPR1, PUTATIVE-RELATED"/>
    <property type="match status" value="1"/>
</dbReference>
<feature type="region of interest" description="Disordered" evidence="1">
    <location>
        <begin position="196"/>
        <end position="335"/>
    </location>
</feature>
<dbReference type="InParanoid" id="A9AZT2"/>
<dbReference type="PANTHER" id="PTHR36489:SF2">
    <property type="entry name" value="APPLE DOMAIN-CONTAINING PROTEIN"/>
    <property type="match status" value="1"/>
</dbReference>
<reference evidence="2 3" key="1">
    <citation type="journal article" date="2011" name="Stand. Genomic Sci.">
        <title>Complete genome sequence of the filamentous gliding predatory bacterium Herpetosiphon aurantiacus type strain (114-95(T)).</title>
        <authorList>
            <person name="Kiss H."/>
            <person name="Nett M."/>
            <person name="Domin N."/>
            <person name="Martin K."/>
            <person name="Maresca J.A."/>
            <person name="Copeland A."/>
            <person name="Lapidus A."/>
            <person name="Lucas S."/>
            <person name="Berry K.W."/>
            <person name="Glavina Del Rio T."/>
            <person name="Dalin E."/>
            <person name="Tice H."/>
            <person name="Pitluck S."/>
            <person name="Richardson P."/>
            <person name="Bruce D."/>
            <person name="Goodwin L."/>
            <person name="Han C."/>
            <person name="Detter J.C."/>
            <person name="Schmutz J."/>
            <person name="Brettin T."/>
            <person name="Land M."/>
            <person name="Hauser L."/>
            <person name="Kyrpides N.C."/>
            <person name="Ivanova N."/>
            <person name="Goker M."/>
            <person name="Woyke T."/>
            <person name="Klenk H.P."/>
            <person name="Bryant D.A."/>
        </authorList>
    </citation>
    <scope>NUCLEOTIDE SEQUENCE [LARGE SCALE GENOMIC DNA]</scope>
    <source>
        <strain evidence="3">ATCC 23779 / DSM 785 / 114-95</strain>
    </source>
</reference>
<accession>A9AZT2</accession>
<dbReference type="AlphaFoldDB" id="A9AZT2"/>
<feature type="region of interest" description="Disordered" evidence="1">
    <location>
        <begin position="45"/>
        <end position="76"/>
    </location>
</feature>
<dbReference type="STRING" id="316274.Haur_4504"/>
<sequence length="456" mass="47718">MNPKLQRWITQVILLVTIVVAGGVSTTFANVGQAIDSAAVDTVVEPTAEPSVEPTAEPTTEPTAEPTATDLPSTPIPTVTPVCNPQIDLSGWFSTNSLGKIQNKSTTCVYTVGMASYQKVDEIIDHQVIYSWETGRIEPNQILALNVAVPECAAQIDLFYGPVLHSLDGQRYGERLITARHTGGINYCGLAAPTSTVEPTAEPTATSTLAPTAEPTATSTVEPTAEPTATSTLAPTATNTPTAEPTATNTPAPTATNTPTAEPTATHTPAPTATNLPTSTATRTPTATPTTPPTRTPTAIPSPTSTKTPTPTATIRPTSTPTRTPAPTATNTPTGANCTYTDGYWKTHPREWPLGSMMLGGVQYSQNQLMAIFIMNVRDDMSYTLAHQLIAAKLNVAQGADGSQINGTIAAADMWLEQNPLGSKPTGFIATTGTGYSSTLNSFNSGLLGPVHCNNY</sequence>
<dbReference type="BioCyc" id="HAUR316274:GHYA-4559-MONOMER"/>
<keyword evidence="3" id="KW-1185">Reference proteome</keyword>
<name>A9AZT2_HERA2</name>
<feature type="compositionally biased region" description="Low complexity" evidence="1">
    <location>
        <begin position="296"/>
        <end position="334"/>
    </location>
</feature>